<sequence>MSTASNVGLPIFDAAEIRAAVGFEDLVEPVARAFADYSQGLGESPVSVFAPAGRDGDVHVKSAWLPGSPIFVVKVGSWFAERARLTGNGASGMILAFDAQTGDPVALLRDDHHLSDVRTAAAGALATRLLARQNSSTIGVLGTGVQAYLQVLEAAAERPITSVRIWGRRAEPAQRVATALRRRLPGVDVLEVPTAREACAGVDILITATGSTQPLVEPDWLAPGTHVTSIGADDAGKVELAPGCLARADLVVVDSRQLTVLYGDLAYAQHAGVRLKALPTELGDLIAGRTPGRAADEQITVCKLIGLGVQDLAAANTTLERLNSADAPNHSDDSPAPHRQPASAVDLSWR</sequence>
<dbReference type="GO" id="GO:0005737">
    <property type="term" value="C:cytoplasm"/>
    <property type="evidence" value="ECO:0007669"/>
    <property type="project" value="TreeGrafter"/>
</dbReference>
<dbReference type="OrthoDB" id="3812704at2"/>
<dbReference type="SUPFAM" id="SSF51735">
    <property type="entry name" value="NAD(P)-binding Rossmann-fold domains"/>
    <property type="match status" value="1"/>
</dbReference>
<dbReference type="PIRSF" id="PIRSF001439">
    <property type="entry name" value="CryM"/>
    <property type="match status" value="1"/>
</dbReference>
<dbReference type="Gene3D" id="3.40.50.720">
    <property type="entry name" value="NAD(P)-binding Rossmann-like Domain"/>
    <property type="match status" value="1"/>
</dbReference>
<evidence type="ECO:0000256" key="1">
    <source>
        <dbReference type="SAM" id="MobiDB-lite"/>
    </source>
</evidence>
<dbReference type="InParanoid" id="C7QEK5"/>
<dbReference type="STRING" id="479433.Caci_1976"/>
<feature type="region of interest" description="Disordered" evidence="1">
    <location>
        <begin position="324"/>
        <end position="350"/>
    </location>
</feature>
<dbReference type="RefSeq" id="WP_012786189.1">
    <property type="nucleotide sequence ID" value="NC_013131.1"/>
</dbReference>
<dbReference type="GO" id="GO:0008473">
    <property type="term" value="F:ornithine cyclodeaminase activity"/>
    <property type="evidence" value="ECO:0007669"/>
    <property type="project" value="UniProtKB-EC"/>
</dbReference>
<evidence type="ECO:0000313" key="2">
    <source>
        <dbReference type="EMBL" id="ACU70896.1"/>
    </source>
</evidence>
<evidence type="ECO:0000313" key="3">
    <source>
        <dbReference type="Proteomes" id="UP000000851"/>
    </source>
</evidence>
<dbReference type="Gene3D" id="3.30.1780.10">
    <property type="entry name" value="ornithine cyclodeaminase, domain 1"/>
    <property type="match status" value="1"/>
</dbReference>
<protein>
    <submittedName>
        <fullName evidence="2">Ornithine cyclodeaminase</fullName>
        <ecNumber evidence="2">4.3.1.12</ecNumber>
    </submittedName>
</protein>
<accession>C7QEK5</accession>
<dbReference type="EC" id="4.3.1.12" evidence="2"/>
<dbReference type="AlphaFoldDB" id="C7QEK5"/>
<dbReference type="PANTHER" id="PTHR13812">
    <property type="entry name" value="KETIMINE REDUCTASE MU-CRYSTALLIN"/>
    <property type="match status" value="1"/>
</dbReference>
<organism evidence="2 3">
    <name type="scientific">Catenulispora acidiphila (strain DSM 44928 / JCM 14897 / NBRC 102108 / NRRL B-24433 / ID139908)</name>
    <dbReference type="NCBI Taxonomy" id="479433"/>
    <lineage>
        <taxon>Bacteria</taxon>
        <taxon>Bacillati</taxon>
        <taxon>Actinomycetota</taxon>
        <taxon>Actinomycetes</taxon>
        <taxon>Catenulisporales</taxon>
        <taxon>Catenulisporaceae</taxon>
        <taxon>Catenulispora</taxon>
    </lineage>
</organism>
<keyword evidence="2" id="KW-0456">Lyase</keyword>
<gene>
    <name evidence="2" type="ordered locus">Caci_1976</name>
</gene>
<dbReference type="InterPro" id="IPR003462">
    <property type="entry name" value="ODC_Mu_crystall"/>
</dbReference>
<dbReference type="KEGG" id="cai:Caci_1976"/>
<dbReference type="Proteomes" id="UP000000851">
    <property type="component" value="Chromosome"/>
</dbReference>
<dbReference type="Pfam" id="PF02423">
    <property type="entry name" value="OCD_Mu_crystall"/>
    <property type="match status" value="1"/>
</dbReference>
<dbReference type="EMBL" id="CP001700">
    <property type="protein sequence ID" value="ACU70896.1"/>
    <property type="molecule type" value="Genomic_DNA"/>
</dbReference>
<reference evidence="2 3" key="1">
    <citation type="journal article" date="2009" name="Stand. Genomic Sci.">
        <title>Complete genome sequence of Catenulispora acidiphila type strain (ID 139908).</title>
        <authorList>
            <person name="Copeland A."/>
            <person name="Lapidus A."/>
            <person name="Glavina Del Rio T."/>
            <person name="Nolan M."/>
            <person name="Lucas S."/>
            <person name="Chen F."/>
            <person name="Tice H."/>
            <person name="Cheng J.F."/>
            <person name="Bruce D."/>
            <person name="Goodwin L."/>
            <person name="Pitluck S."/>
            <person name="Mikhailova N."/>
            <person name="Pati A."/>
            <person name="Ivanova N."/>
            <person name="Mavromatis K."/>
            <person name="Chen A."/>
            <person name="Palaniappan K."/>
            <person name="Chain P."/>
            <person name="Land M."/>
            <person name="Hauser L."/>
            <person name="Chang Y.J."/>
            <person name="Jeffries C.D."/>
            <person name="Chertkov O."/>
            <person name="Brettin T."/>
            <person name="Detter J.C."/>
            <person name="Han C."/>
            <person name="Ali Z."/>
            <person name="Tindall B.J."/>
            <person name="Goker M."/>
            <person name="Bristow J."/>
            <person name="Eisen J.A."/>
            <person name="Markowitz V."/>
            <person name="Hugenholtz P."/>
            <person name="Kyrpides N.C."/>
            <person name="Klenk H.P."/>
        </authorList>
    </citation>
    <scope>NUCLEOTIDE SEQUENCE [LARGE SCALE GENOMIC DNA]</scope>
    <source>
        <strain evidence="3">DSM 44928 / JCM 14897 / NBRC 102108 / NRRL B-24433 / ID139908</strain>
    </source>
</reference>
<proteinExistence type="predicted"/>
<keyword evidence="3" id="KW-1185">Reference proteome</keyword>
<dbReference type="InterPro" id="IPR023401">
    <property type="entry name" value="ODC_N"/>
</dbReference>
<dbReference type="eggNOG" id="COG2423">
    <property type="taxonomic scope" value="Bacteria"/>
</dbReference>
<name>C7QEK5_CATAD</name>
<dbReference type="PANTHER" id="PTHR13812:SF19">
    <property type="entry name" value="KETIMINE REDUCTASE MU-CRYSTALLIN"/>
    <property type="match status" value="1"/>
</dbReference>
<dbReference type="InterPro" id="IPR036291">
    <property type="entry name" value="NAD(P)-bd_dom_sf"/>
</dbReference>
<dbReference type="HOGENOM" id="CLU_042088_2_0_11"/>